<name>A0A7J0EQ00_9ERIC</name>
<dbReference type="AlphaFoldDB" id="A0A7J0EQ00"/>
<reference evidence="1 2" key="1">
    <citation type="submission" date="2019-07" db="EMBL/GenBank/DDBJ databases">
        <title>De Novo Assembly of kiwifruit Actinidia rufa.</title>
        <authorList>
            <person name="Sugita-Konishi S."/>
            <person name="Sato K."/>
            <person name="Mori E."/>
            <person name="Abe Y."/>
            <person name="Kisaki G."/>
            <person name="Hamano K."/>
            <person name="Suezawa K."/>
            <person name="Otani M."/>
            <person name="Fukuda T."/>
            <person name="Manabe T."/>
            <person name="Gomi K."/>
            <person name="Tabuchi M."/>
            <person name="Akimitsu K."/>
            <person name="Kataoka I."/>
        </authorList>
    </citation>
    <scope>NUCLEOTIDE SEQUENCE [LARGE SCALE GENOMIC DNA]</scope>
    <source>
        <strain evidence="2">cv. Fuchu</strain>
    </source>
</reference>
<organism evidence="1 2">
    <name type="scientific">Actinidia rufa</name>
    <dbReference type="NCBI Taxonomy" id="165716"/>
    <lineage>
        <taxon>Eukaryota</taxon>
        <taxon>Viridiplantae</taxon>
        <taxon>Streptophyta</taxon>
        <taxon>Embryophyta</taxon>
        <taxon>Tracheophyta</taxon>
        <taxon>Spermatophyta</taxon>
        <taxon>Magnoliopsida</taxon>
        <taxon>eudicotyledons</taxon>
        <taxon>Gunneridae</taxon>
        <taxon>Pentapetalae</taxon>
        <taxon>asterids</taxon>
        <taxon>Ericales</taxon>
        <taxon>Actinidiaceae</taxon>
        <taxon>Actinidia</taxon>
    </lineage>
</organism>
<comment type="caution">
    <text evidence="1">The sequence shown here is derived from an EMBL/GenBank/DDBJ whole genome shotgun (WGS) entry which is preliminary data.</text>
</comment>
<sequence>MHTSEIQDPPLVEVQALAAAPTLAAPSFPTSPRLNKDKRKAPKVPHLAVVELGTQVSTANTVHDHDTCLTLAQAIMLL</sequence>
<evidence type="ECO:0000313" key="1">
    <source>
        <dbReference type="EMBL" id="GFY87647.1"/>
    </source>
</evidence>
<dbReference type="Proteomes" id="UP000585474">
    <property type="component" value="Unassembled WGS sequence"/>
</dbReference>
<accession>A0A7J0EQ00</accession>
<evidence type="ECO:0000313" key="2">
    <source>
        <dbReference type="Proteomes" id="UP000585474"/>
    </source>
</evidence>
<protein>
    <submittedName>
        <fullName evidence="1">Uncharacterized protein</fullName>
    </submittedName>
</protein>
<gene>
    <name evidence="1" type="ORF">Acr_05g0012860</name>
</gene>
<keyword evidence="2" id="KW-1185">Reference proteome</keyword>
<proteinExistence type="predicted"/>
<dbReference type="EMBL" id="BJWL01000005">
    <property type="protein sequence ID" value="GFY87647.1"/>
    <property type="molecule type" value="Genomic_DNA"/>
</dbReference>